<evidence type="ECO:0000313" key="1">
    <source>
        <dbReference type="EMBL" id="OQD67956.1"/>
    </source>
</evidence>
<reference evidence="2" key="1">
    <citation type="journal article" date="2017" name="Nat. Microbiol.">
        <title>Global analysis of biosynthetic gene clusters reveals vast potential of secondary metabolite production in Penicillium species.</title>
        <authorList>
            <person name="Nielsen J.C."/>
            <person name="Grijseels S."/>
            <person name="Prigent S."/>
            <person name="Ji B."/>
            <person name="Dainat J."/>
            <person name="Nielsen K.F."/>
            <person name="Frisvad J.C."/>
            <person name="Workman M."/>
            <person name="Nielsen J."/>
        </authorList>
    </citation>
    <scope>NUCLEOTIDE SEQUENCE [LARGE SCALE GENOMIC DNA]</scope>
    <source>
        <strain evidence="2">IBT 4502</strain>
    </source>
</reference>
<dbReference type="OrthoDB" id="4349137at2759"/>
<protein>
    <submittedName>
        <fullName evidence="1">Uncharacterized protein</fullName>
    </submittedName>
</protein>
<dbReference type="AlphaFoldDB" id="A0A1V6NUB0"/>
<sequence length="264" mass="29654">MGHKRSIIDYGLLPTLSLAKLIDGDAGTASELAYACRNIGIFYLVLCDIRTSNILEDADRVPLYPVALNAQTQNRMVVEVQIKPREKILRGRPDYWLRYGAHANLETNLVIVEAKTWDELGKGERQLLGYMGLVHAGRIERGKGNTTVYGISTDSMTFNFYQINERSKWYSKTLTWGYTNEENHTIVHLLLQLIDLASAQSPAHTREPSSRHQFSSSAGENIAMALIGRRIIVDQLLLCFSIQILFSLLINSSRPGSILDPALY</sequence>
<evidence type="ECO:0000313" key="2">
    <source>
        <dbReference type="Proteomes" id="UP000191408"/>
    </source>
</evidence>
<keyword evidence="2" id="KW-1185">Reference proteome</keyword>
<proteinExistence type="predicted"/>
<accession>A0A1V6NUB0</accession>
<dbReference type="Proteomes" id="UP000191408">
    <property type="component" value="Unassembled WGS sequence"/>
</dbReference>
<gene>
    <name evidence="1" type="ORF">PENPOL_c003G06969</name>
</gene>
<organism evidence="1 2">
    <name type="scientific">Penicillium polonicum</name>
    <dbReference type="NCBI Taxonomy" id="60169"/>
    <lineage>
        <taxon>Eukaryota</taxon>
        <taxon>Fungi</taxon>
        <taxon>Dikarya</taxon>
        <taxon>Ascomycota</taxon>
        <taxon>Pezizomycotina</taxon>
        <taxon>Eurotiomycetes</taxon>
        <taxon>Eurotiomycetidae</taxon>
        <taxon>Eurotiales</taxon>
        <taxon>Aspergillaceae</taxon>
        <taxon>Penicillium</taxon>
    </lineage>
</organism>
<name>A0A1V6NUB0_PENPO</name>
<dbReference type="EMBL" id="MDYM01000003">
    <property type="protein sequence ID" value="OQD67956.1"/>
    <property type="molecule type" value="Genomic_DNA"/>
</dbReference>
<comment type="caution">
    <text evidence="1">The sequence shown here is derived from an EMBL/GenBank/DDBJ whole genome shotgun (WGS) entry which is preliminary data.</text>
</comment>